<dbReference type="Proteomes" id="UP000264146">
    <property type="component" value="Chromosome"/>
</dbReference>
<sequence>MKQKQTRHLIIVGMLSAISVVLMFIKFPLPFLPPYLTIDFSDVPPLLATFTLGPIAGVLVELIKNLLNFFFNVSDPVGPVANFLAGTTLLLVSYWVYQSRQTTRQLIIGLIVGTLAMTVLLSVLNYFVLLPLFGMIMNLADVANNLKLIIAAGIIPFNIIKGALVSVIFILLYKRIGHILK</sequence>
<evidence type="ECO:0000256" key="2">
    <source>
        <dbReference type="ARBA" id="ARBA00005540"/>
    </source>
</evidence>
<protein>
    <recommendedName>
        <fullName evidence="8">Riboflavin transporter</fullName>
    </recommendedName>
</protein>
<dbReference type="GO" id="GO:0032217">
    <property type="term" value="F:riboflavin transmembrane transporter activity"/>
    <property type="evidence" value="ECO:0007669"/>
    <property type="project" value="UniProtKB-UniRule"/>
</dbReference>
<comment type="function">
    <text evidence="8">Probably a riboflavin-binding protein that interacts with the energy-coupling factor (ECF) ABC-transporter complex.</text>
</comment>
<dbReference type="EMBL" id="UHEF01000001">
    <property type="protein sequence ID" value="SUM88848.1"/>
    <property type="molecule type" value="Genomic_DNA"/>
</dbReference>
<dbReference type="EMBL" id="POVK01000009">
    <property type="protein sequence ID" value="NHA33705.1"/>
    <property type="molecule type" value="Genomic_DNA"/>
</dbReference>
<keyword evidence="7 8" id="KW-0472">Membrane</keyword>
<evidence type="ECO:0000256" key="7">
    <source>
        <dbReference type="ARBA" id="ARBA00023136"/>
    </source>
</evidence>
<evidence type="ECO:0000313" key="12">
    <source>
        <dbReference type="EMBL" id="SUM88848.1"/>
    </source>
</evidence>
<gene>
    <name evidence="12" type="primary">ribU_1</name>
    <name evidence="11" type="ORF">C1O36_04060</name>
    <name evidence="12" type="ORF">NCTC12218_01370</name>
</gene>
<dbReference type="PANTHER" id="PTHR38438">
    <property type="entry name" value="RIBOFLAVIN TRANSPORTER RIBU"/>
    <property type="match status" value="1"/>
</dbReference>
<feature type="transmembrane region" description="Helical" evidence="9">
    <location>
        <begin position="9"/>
        <end position="29"/>
    </location>
</feature>
<accession>A0A7Z7VXA3</accession>
<reference evidence="10 13" key="3">
    <citation type="submission" date="2020-11" db="EMBL/GenBank/DDBJ databases">
        <authorList>
            <consortium name="Pathogen Informatics"/>
        </authorList>
    </citation>
    <scope>NUCLEOTIDE SEQUENCE [LARGE SCALE GENOMIC DNA]</scope>
    <source>
        <strain evidence="10 13">NCTC12218</strain>
    </source>
</reference>
<evidence type="ECO:0000313" key="10">
    <source>
        <dbReference type="EMBL" id="CAD7359711.1"/>
    </source>
</evidence>
<dbReference type="InterPro" id="IPR025720">
    <property type="entry name" value="RibU"/>
</dbReference>
<dbReference type="RefSeq" id="WP_016425122.1">
    <property type="nucleotide sequence ID" value="NZ_CABKRV010000001.1"/>
</dbReference>
<evidence type="ECO:0000256" key="5">
    <source>
        <dbReference type="ARBA" id="ARBA00022692"/>
    </source>
</evidence>
<evidence type="ECO:0000313" key="14">
    <source>
        <dbReference type="Proteomes" id="UP000572988"/>
    </source>
</evidence>
<dbReference type="EMBL" id="LR962863">
    <property type="protein sequence ID" value="CAD7359711.1"/>
    <property type="molecule type" value="Genomic_DNA"/>
</dbReference>
<evidence type="ECO:0000256" key="8">
    <source>
        <dbReference type="PIRNR" id="PIRNR037778"/>
    </source>
</evidence>
<keyword evidence="6 9" id="KW-1133">Transmembrane helix</keyword>
<keyword evidence="14" id="KW-1185">Reference proteome</keyword>
<dbReference type="InterPro" id="IPR024529">
    <property type="entry name" value="ECF_trnsprt_substrate-spec"/>
</dbReference>
<reference evidence="11 14" key="1">
    <citation type="submission" date="2018-01" db="EMBL/GenBank/DDBJ databases">
        <title>Complete genome sequence of Staphylococcus Scheliferi isolated from human.</title>
        <authorList>
            <person name="Abouelkhair M.A."/>
            <person name="Bemis D.A."/>
            <person name="Kania S.A."/>
        </authorList>
    </citation>
    <scope>NUCLEOTIDE SEQUENCE [LARGE SCALE GENOMIC DNA]</scope>
    <source>
        <strain evidence="11 14">ATCC 43808</strain>
    </source>
</reference>
<evidence type="ECO:0000313" key="13">
    <source>
        <dbReference type="Proteomes" id="UP000264146"/>
    </source>
</evidence>
<keyword evidence="5 9" id="KW-0812">Transmembrane</keyword>
<name>A0A7Z7VXA3_STASC</name>
<evidence type="ECO:0000313" key="11">
    <source>
        <dbReference type="EMBL" id="NHA33705.1"/>
    </source>
</evidence>
<evidence type="ECO:0000256" key="3">
    <source>
        <dbReference type="ARBA" id="ARBA00022448"/>
    </source>
</evidence>
<dbReference type="Proteomes" id="UP000572988">
    <property type="component" value="Unassembled WGS sequence"/>
</dbReference>
<comment type="similarity">
    <text evidence="2 8">Belongs to the prokaryotic riboflavin transporter (P-RFT) (TC 2.A.87) family.</text>
</comment>
<reference evidence="12" key="2">
    <citation type="submission" date="2018-06" db="EMBL/GenBank/DDBJ databases">
        <authorList>
            <consortium name="Pathogen Informatics"/>
            <person name="Doyle S."/>
        </authorList>
    </citation>
    <scope>NUCLEOTIDE SEQUENCE [LARGE SCALE GENOMIC DNA]</scope>
    <source>
        <strain evidence="12">NCTC12218</strain>
    </source>
</reference>
<evidence type="ECO:0000256" key="4">
    <source>
        <dbReference type="ARBA" id="ARBA00022475"/>
    </source>
</evidence>
<feature type="transmembrane region" description="Helical" evidence="9">
    <location>
        <begin position="106"/>
        <end position="128"/>
    </location>
</feature>
<dbReference type="PANTHER" id="PTHR38438:SF1">
    <property type="entry name" value="RIBOFLAVIN TRANSPORTER RIBU"/>
    <property type="match status" value="1"/>
</dbReference>
<dbReference type="Gene3D" id="1.10.1760.20">
    <property type="match status" value="1"/>
</dbReference>
<feature type="transmembrane region" description="Helical" evidence="9">
    <location>
        <begin position="148"/>
        <end position="173"/>
    </location>
</feature>
<proteinExistence type="inferred from homology"/>
<comment type="subcellular location">
    <subcellularLocation>
        <location evidence="1">Cell membrane</location>
        <topology evidence="1">Multi-pass membrane protein</topology>
    </subcellularLocation>
</comment>
<dbReference type="Pfam" id="PF12822">
    <property type="entry name" value="ECF_trnsprt"/>
    <property type="match status" value="1"/>
</dbReference>
<evidence type="ECO:0000256" key="1">
    <source>
        <dbReference type="ARBA" id="ARBA00004651"/>
    </source>
</evidence>
<evidence type="ECO:0000256" key="9">
    <source>
        <dbReference type="SAM" id="Phobius"/>
    </source>
</evidence>
<feature type="transmembrane region" description="Helical" evidence="9">
    <location>
        <begin position="77"/>
        <end position="97"/>
    </location>
</feature>
<organism evidence="12">
    <name type="scientific">Staphylococcus schleiferi</name>
    <dbReference type="NCBI Taxonomy" id="1295"/>
    <lineage>
        <taxon>Bacteria</taxon>
        <taxon>Bacillati</taxon>
        <taxon>Bacillota</taxon>
        <taxon>Bacilli</taxon>
        <taxon>Bacillales</taxon>
        <taxon>Staphylococcaceae</taxon>
        <taxon>Staphylococcus</taxon>
    </lineage>
</organism>
<dbReference type="AlphaFoldDB" id="A0A7Z7VXA3"/>
<keyword evidence="4 8" id="KW-1003">Cell membrane</keyword>
<dbReference type="GO" id="GO:0005886">
    <property type="term" value="C:plasma membrane"/>
    <property type="evidence" value="ECO:0007669"/>
    <property type="project" value="UniProtKB-SubCell"/>
</dbReference>
<evidence type="ECO:0000256" key="6">
    <source>
        <dbReference type="ARBA" id="ARBA00022989"/>
    </source>
</evidence>
<dbReference type="PIRSF" id="PIRSF037778">
    <property type="entry name" value="UCP037778_transp_RibU"/>
    <property type="match status" value="1"/>
</dbReference>
<keyword evidence="3 8" id="KW-0813">Transport</keyword>